<sequence length="279" mass="31104">MSQSTSISDTPEQSRIRKLVESFTFRNFILGVILFNAVILGLETSKTVMGKMGPVIEMLDTICLGIFVMELLLKLFVYRLSFFRDGWNIFDFIIVGISLVPSAQGLSVLRALRILRLLRVVSVMPSLRRVVEGLMSALPGMGSVFLLMGIIFYIGSVMATKLFGGDCSSCTPEQAANFQDWFGTIGSSAYSLFQIMTLESWSMGIVRPVMVVYPYAWAFFVPFILVTTFATVNLVVGLIVNSMQEAHGVEDAERTDEYRDEVLKRLQSIEERLNGTGKP</sequence>
<evidence type="ECO:0000313" key="7">
    <source>
        <dbReference type="EMBL" id="WWR46596.1"/>
    </source>
</evidence>
<evidence type="ECO:0000313" key="8">
    <source>
        <dbReference type="Proteomes" id="UP001364156"/>
    </source>
</evidence>
<evidence type="ECO:0000256" key="4">
    <source>
        <dbReference type="ARBA" id="ARBA00023136"/>
    </source>
</evidence>
<evidence type="ECO:0000256" key="2">
    <source>
        <dbReference type="ARBA" id="ARBA00022692"/>
    </source>
</evidence>
<feature type="transmembrane region" description="Helical" evidence="5">
    <location>
        <begin position="54"/>
        <end position="77"/>
    </location>
</feature>
<dbReference type="EMBL" id="CP146069">
    <property type="protein sequence ID" value="WWR46596.1"/>
    <property type="molecule type" value="Genomic_DNA"/>
</dbReference>
<dbReference type="PANTHER" id="PTHR10037:SF62">
    <property type="entry name" value="SODIUM CHANNEL PROTEIN 60E"/>
    <property type="match status" value="1"/>
</dbReference>
<feature type="transmembrane region" description="Helical" evidence="5">
    <location>
        <begin position="89"/>
        <end position="112"/>
    </location>
</feature>
<dbReference type="InterPro" id="IPR043203">
    <property type="entry name" value="VGCC_Ca_Na"/>
</dbReference>
<feature type="transmembrane region" description="Helical" evidence="5">
    <location>
        <begin position="215"/>
        <end position="240"/>
    </location>
</feature>
<dbReference type="Gene3D" id="1.10.287.70">
    <property type="match status" value="1"/>
</dbReference>
<comment type="subcellular location">
    <subcellularLocation>
        <location evidence="1">Membrane</location>
        <topology evidence="1">Multi-pass membrane protein</topology>
    </subcellularLocation>
</comment>
<evidence type="ECO:0000256" key="3">
    <source>
        <dbReference type="ARBA" id="ARBA00022989"/>
    </source>
</evidence>
<accession>A0ABZ2HJ83</accession>
<keyword evidence="2 5" id="KW-0812">Transmembrane</keyword>
<reference evidence="7 8" key="1">
    <citation type="submission" date="2023-10" db="EMBL/GenBank/DDBJ databases">
        <title>Roseovarius strain S88 nov., isolated from a marine algae.</title>
        <authorList>
            <person name="Lee M.W."/>
            <person name="Lee J.K."/>
            <person name="Kim J.M."/>
            <person name="Choi D.G."/>
            <person name="Baek J.H."/>
            <person name="Bayburt H."/>
            <person name="Jung J.J."/>
            <person name="Han D.M."/>
            <person name="Jeon C.O."/>
        </authorList>
    </citation>
    <scope>NUCLEOTIDE SEQUENCE [LARGE SCALE GENOMIC DNA]</scope>
    <source>
        <strain evidence="7 8">S88</strain>
    </source>
</reference>
<dbReference type="Proteomes" id="UP001364156">
    <property type="component" value="Chromosome"/>
</dbReference>
<protein>
    <submittedName>
        <fullName evidence="7">Ion transporter</fullName>
    </submittedName>
</protein>
<keyword evidence="3 5" id="KW-1133">Transmembrane helix</keyword>
<dbReference type="Pfam" id="PF00520">
    <property type="entry name" value="Ion_trans"/>
    <property type="match status" value="1"/>
</dbReference>
<gene>
    <name evidence="7" type="ORF">RZ517_17825</name>
</gene>
<dbReference type="PANTHER" id="PTHR10037">
    <property type="entry name" value="VOLTAGE-GATED CATION CHANNEL CALCIUM AND SODIUM"/>
    <property type="match status" value="1"/>
</dbReference>
<feature type="domain" description="Ion transport" evidence="6">
    <location>
        <begin position="23"/>
        <end position="246"/>
    </location>
</feature>
<keyword evidence="4 5" id="KW-0472">Membrane</keyword>
<feature type="transmembrane region" description="Helical" evidence="5">
    <location>
        <begin position="133"/>
        <end position="154"/>
    </location>
</feature>
<name>A0ABZ2HJ83_9RHOB</name>
<evidence type="ECO:0000256" key="1">
    <source>
        <dbReference type="ARBA" id="ARBA00004141"/>
    </source>
</evidence>
<dbReference type="InterPro" id="IPR027359">
    <property type="entry name" value="Volt_channel_dom_sf"/>
</dbReference>
<dbReference type="RefSeq" id="WP_338549447.1">
    <property type="nucleotide sequence ID" value="NZ_CP146069.1"/>
</dbReference>
<dbReference type="SUPFAM" id="SSF81324">
    <property type="entry name" value="Voltage-gated potassium channels"/>
    <property type="match status" value="1"/>
</dbReference>
<dbReference type="Gene3D" id="1.20.120.350">
    <property type="entry name" value="Voltage-gated potassium channels. Chain C"/>
    <property type="match status" value="1"/>
</dbReference>
<proteinExistence type="predicted"/>
<evidence type="ECO:0000256" key="5">
    <source>
        <dbReference type="SAM" id="Phobius"/>
    </source>
</evidence>
<organism evidence="7 8">
    <name type="scientific">Roseovarius phycicola</name>
    <dbReference type="NCBI Taxonomy" id="3080976"/>
    <lineage>
        <taxon>Bacteria</taxon>
        <taxon>Pseudomonadati</taxon>
        <taxon>Pseudomonadota</taxon>
        <taxon>Alphaproteobacteria</taxon>
        <taxon>Rhodobacterales</taxon>
        <taxon>Roseobacteraceae</taxon>
        <taxon>Roseovarius</taxon>
    </lineage>
</organism>
<keyword evidence="8" id="KW-1185">Reference proteome</keyword>
<dbReference type="InterPro" id="IPR005821">
    <property type="entry name" value="Ion_trans_dom"/>
</dbReference>
<evidence type="ECO:0000259" key="6">
    <source>
        <dbReference type="Pfam" id="PF00520"/>
    </source>
</evidence>
<feature type="transmembrane region" description="Helical" evidence="5">
    <location>
        <begin position="23"/>
        <end position="42"/>
    </location>
</feature>